<dbReference type="GO" id="GO:0009446">
    <property type="term" value="P:putrescine biosynthetic process"/>
    <property type="evidence" value="ECO:0007669"/>
    <property type="project" value="InterPro"/>
</dbReference>
<keyword evidence="1" id="KW-0378">Hydrolase</keyword>
<dbReference type="OrthoDB" id="9808013at2"/>
<dbReference type="Gene3D" id="3.75.10.10">
    <property type="entry name" value="L-arginine/glycine Amidinotransferase, Chain A"/>
    <property type="match status" value="1"/>
</dbReference>
<dbReference type="RefSeq" id="WP_015424511.1">
    <property type="nucleotide sequence ID" value="NC_020449.1"/>
</dbReference>
<protein>
    <submittedName>
        <fullName evidence="4">Peptidylarginine deiminase (Modular protein)</fullName>
    </submittedName>
</protein>
<dbReference type="InterPro" id="IPR007466">
    <property type="entry name" value="Peptidyl-Arg-deiminase_porph"/>
</dbReference>
<dbReference type="InterPro" id="IPR026444">
    <property type="entry name" value="Secre_tail"/>
</dbReference>
<evidence type="ECO:0000256" key="1">
    <source>
        <dbReference type="ARBA" id="ARBA00022801"/>
    </source>
</evidence>
<dbReference type="Gene3D" id="2.60.40.4070">
    <property type="match status" value="1"/>
</dbReference>
<organism evidence="4 5">
    <name type="scientific">Cloacimonas acidaminovorans (strain Evry)</name>
    <dbReference type="NCBI Taxonomy" id="459349"/>
    <lineage>
        <taxon>Bacteria</taxon>
        <taxon>Pseudomonadati</taxon>
        <taxon>Candidatus Cloacimonadota</taxon>
        <taxon>Candidatus Cloacimonadia</taxon>
        <taxon>Candidatus Cloacimonadales</taxon>
        <taxon>Candidatus Cloacimonadaceae</taxon>
        <taxon>Candidatus Cloacimonas</taxon>
    </lineage>
</organism>
<dbReference type="HOGENOM" id="CLU_026427_0_0_0"/>
<dbReference type="GO" id="GO:0004668">
    <property type="term" value="F:protein-arginine deiminase activity"/>
    <property type="evidence" value="ECO:0007669"/>
    <property type="project" value="InterPro"/>
</dbReference>
<evidence type="ECO:0000256" key="2">
    <source>
        <dbReference type="SAM" id="SignalP"/>
    </source>
</evidence>
<feature type="domain" description="FlgD/Vpr Ig-like" evidence="3">
    <location>
        <begin position="594"/>
        <end position="657"/>
    </location>
</feature>
<dbReference type="Proteomes" id="UP000002019">
    <property type="component" value="Chromosome"/>
</dbReference>
<dbReference type="STRING" id="459349.CLOAM0769"/>
<gene>
    <name evidence="4" type="ordered locus">CLOAM0769</name>
</gene>
<accession>B0VH37</accession>
<dbReference type="eggNOG" id="COG2957">
    <property type="taxonomic scope" value="Bacteria"/>
</dbReference>
<dbReference type="GO" id="GO:0047632">
    <property type="term" value="F:agmatine deiminase activity"/>
    <property type="evidence" value="ECO:0007669"/>
    <property type="project" value="TreeGrafter"/>
</dbReference>
<dbReference type="PANTHER" id="PTHR31377">
    <property type="entry name" value="AGMATINE DEIMINASE-RELATED"/>
    <property type="match status" value="1"/>
</dbReference>
<dbReference type="KEGG" id="caci:CLOAM0769"/>
<keyword evidence="5" id="KW-1185">Reference proteome</keyword>
<keyword evidence="2" id="KW-0732">Signal</keyword>
<evidence type="ECO:0000313" key="5">
    <source>
        <dbReference type="Proteomes" id="UP000002019"/>
    </source>
</evidence>
<dbReference type="EMBL" id="CU466930">
    <property type="protein sequence ID" value="CAO80652.1"/>
    <property type="molecule type" value="Genomic_DNA"/>
</dbReference>
<dbReference type="PANTHER" id="PTHR31377:SF0">
    <property type="entry name" value="AGMATINE DEIMINASE-RELATED"/>
    <property type="match status" value="1"/>
</dbReference>
<feature type="signal peptide" evidence="2">
    <location>
        <begin position="1"/>
        <end position="25"/>
    </location>
</feature>
<dbReference type="NCBIfam" id="TIGR04183">
    <property type="entry name" value="Por_Secre_tail"/>
    <property type="match status" value="1"/>
</dbReference>
<evidence type="ECO:0000259" key="3">
    <source>
        <dbReference type="Pfam" id="PF13860"/>
    </source>
</evidence>
<name>B0VH37_CLOAI</name>
<dbReference type="Pfam" id="PF13860">
    <property type="entry name" value="FlgD_ig"/>
    <property type="match status" value="1"/>
</dbReference>
<dbReference type="InterPro" id="IPR025965">
    <property type="entry name" value="FlgD/Vpr_Ig-like"/>
</dbReference>
<dbReference type="Pfam" id="PF04371">
    <property type="entry name" value="PAD_porph"/>
    <property type="match status" value="1"/>
</dbReference>
<reference evidence="4 5" key="1">
    <citation type="journal article" date="2008" name="J. Bacteriol.">
        <title>'Candidatus Cloacamonas acidaminovorans': genome sequence reconstruction provides a first glimpse of a new bacterial division.</title>
        <authorList>
            <person name="Pelletier E."/>
            <person name="Kreimeyer A."/>
            <person name="Bocs S."/>
            <person name="Rouy Z."/>
            <person name="Gyapay G."/>
            <person name="Chouari R."/>
            <person name="Riviere D."/>
            <person name="Ganesan A."/>
            <person name="Daegelen P."/>
            <person name="Sghir A."/>
            <person name="Cohen G.N."/>
            <person name="Medigue C."/>
            <person name="Weissenbach J."/>
            <person name="Le Paslier D."/>
        </authorList>
    </citation>
    <scope>NUCLEOTIDE SEQUENCE [LARGE SCALE GENOMIC DNA]</scope>
    <source>
        <strain evidence="5">Evry</strain>
    </source>
</reference>
<dbReference type="AlphaFoldDB" id="B0VH37"/>
<dbReference type="SUPFAM" id="SSF55909">
    <property type="entry name" value="Pentein"/>
    <property type="match status" value="1"/>
</dbReference>
<sequence>MRKQRILRILLLCSVLCILSSTAFAHHNLPADKANAEIRFTETNPPVAPVRPIAEFEPASDVLIRYPLGIPVSLVVQLANTANVICIVSSSQQSSAISTFTNAGVNMERVSFLNAATDSYWTRDYGPWFIFDGNDEYGVVDFIYNRPRPNDNLIPQVFANHFALNYYGMNLQQTGGNYMSDGINTAAQTTLVYTENGNNQTNVNTKMQQYLGITNYLVMTDPNNTYIEHIDCWAKFLAPDKVMIRSVPASHSQYNAIENAANYFATHNCAWGYPYRVYRVYTPSNEPYTNSLILNKKVFVPIVGSSNDNSALQAYREAMPGYEVIGVSQISSAPWESTDALHCRTHEIPDKNMLNIVHTPWHSIVPVGTDIIINTEIIAHSGQPLYTDSLFVCYKVNSGAWQRNYLQPLTRNYYTVTLNGFAYGDTIRYFIHAADQSGRSVDHPVFAALDPHLFVIQPDLTPPVLSHNPLSSISNQSEPISLIVSANDESGISQLLFRYKIDDSEIYAYPMDPLTEDSYIFQYYPEFSTNDHTFYYSFMAYDGANPPNISFLPGQNLWYEVPILIVSVNDEIQTPNLQEGIMGVYPNPFKAKGNDAIRLKYFSPQNVPFTFKVYNLKGQLIYTQTFFPEEKGIQEIKWNGRDKKGNLSPNGMYLIEILQGSKSHKSKLIMVK</sequence>
<feature type="chain" id="PRO_5002758217" evidence="2">
    <location>
        <begin position="26"/>
        <end position="672"/>
    </location>
</feature>
<evidence type="ECO:0000313" key="4">
    <source>
        <dbReference type="EMBL" id="CAO80652.1"/>
    </source>
</evidence>
<proteinExistence type="predicted"/>